<comment type="caution">
    <text evidence="6">The sequence shown here is derived from an EMBL/GenBank/DDBJ whole genome shotgun (WGS) entry which is preliminary data.</text>
</comment>
<evidence type="ECO:0000256" key="3">
    <source>
        <dbReference type="ARBA" id="ARBA00022723"/>
    </source>
</evidence>
<comment type="similarity">
    <text evidence="1">Belongs to the cytochrome P450 family.</text>
</comment>
<dbReference type="PANTHER" id="PTHR24302:SF15">
    <property type="entry name" value="FATTY-ACID PEROXYGENASE"/>
    <property type="match status" value="1"/>
</dbReference>
<proteinExistence type="inferred from homology"/>
<dbReference type="SUPFAM" id="SSF48264">
    <property type="entry name" value="Cytochrome P450"/>
    <property type="match status" value="1"/>
</dbReference>
<protein>
    <submittedName>
        <fullName evidence="6">Fatty-acid peroxygenase</fullName>
    </submittedName>
</protein>
<evidence type="ECO:0000256" key="4">
    <source>
        <dbReference type="ARBA" id="ARBA00023002"/>
    </source>
</evidence>
<gene>
    <name evidence="6" type="primary">cypC_1</name>
    <name evidence="6" type="ORF">GCM10008986_00310</name>
</gene>
<dbReference type="PANTHER" id="PTHR24302">
    <property type="entry name" value="CYTOCHROME P450 FAMILY 3"/>
    <property type="match status" value="1"/>
</dbReference>
<dbReference type="Pfam" id="PF00067">
    <property type="entry name" value="p450"/>
    <property type="match status" value="1"/>
</dbReference>
<dbReference type="Gene3D" id="1.10.630.10">
    <property type="entry name" value="Cytochrome P450"/>
    <property type="match status" value="1"/>
</dbReference>
<dbReference type="Proteomes" id="UP001500880">
    <property type="component" value="Unassembled WGS sequence"/>
</dbReference>
<evidence type="ECO:0000256" key="1">
    <source>
        <dbReference type="ARBA" id="ARBA00010617"/>
    </source>
</evidence>
<dbReference type="EMBL" id="BAAADO010000001">
    <property type="protein sequence ID" value="GAA0479817.1"/>
    <property type="molecule type" value="Genomic_DNA"/>
</dbReference>
<dbReference type="RefSeq" id="WP_343836223.1">
    <property type="nucleotide sequence ID" value="NZ_BAAADO010000001.1"/>
</dbReference>
<evidence type="ECO:0000313" key="6">
    <source>
        <dbReference type="EMBL" id="GAA0479817.1"/>
    </source>
</evidence>
<accession>A0ABN1ALZ8</accession>
<keyword evidence="5" id="KW-0408">Iron</keyword>
<organism evidence="6 7">
    <name type="scientific">Salinibacillus aidingensis</name>
    <dbReference type="NCBI Taxonomy" id="237684"/>
    <lineage>
        <taxon>Bacteria</taxon>
        <taxon>Bacillati</taxon>
        <taxon>Bacillota</taxon>
        <taxon>Bacilli</taxon>
        <taxon>Bacillales</taxon>
        <taxon>Bacillaceae</taxon>
        <taxon>Salinibacillus</taxon>
    </lineage>
</organism>
<dbReference type="InterPro" id="IPR036396">
    <property type="entry name" value="Cyt_P450_sf"/>
</dbReference>
<evidence type="ECO:0000313" key="7">
    <source>
        <dbReference type="Proteomes" id="UP001500880"/>
    </source>
</evidence>
<dbReference type="InterPro" id="IPR002401">
    <property type="entry name" value="Cyt_P450_E_grp-I"/>
</dbReference>
<sequence length="418" mass="48458">MRYNEEIPHEEGMDHSIALLQEGYLFIKNRADQFKTDLFETRVLGKKVVCMTGPEAAKIFYDLDRFQRKWAAPYRIQQSLFGVGAIQGMDGQAHHQRKQQFLSLMDKRNQERLAEMVTNELKHSIPQWEKEEQVRFFKEIKNVLCWVACQWAGVPVKEEDIPDLADDLISMVYAFGRVGPEHWKGRTARNRTEGWMENIIEDVRSGNIPADESSALYVMAFLKDEKGQHLPAKKAAIELINVLRPIVAISTYITFAAVALHEHPKTKEPLKEHNSRNLEMFVNEVRRFYPFGPFLGARVKEDFTWNNYTFKRGTLVLLDIYGMHHDERFWETPNQFDPNNFKNQDRNDYSFIPQGGSDPGKGHRCPGEGITVEVMKATVDFLVNKMDYDVPAQDFNYSLDEMPTLPKSGFLMTNVKRI</sequence>
<reference evidence="6 7" key="1">
    <citation type="journal article" date="2019" name="Int. J. Syst. Evol. Microbiol.">
        <title>The Global Catalogue of Microorganisms (GCM) 10K type strain sequencing project: providing services to taxonomists for standard genome sequencing and annotation.</title>
        <authorList>
            <consortium name="The Broad Institute Genomics Platform"/>
            <consortium name="The Broad Institute Genome Sequencing Center for Infectious Disease"/>
            <person name="Wu L."/>
            <person name="Ma J."/>
        </authorList>
    </citation>
    <scope>NUCLEOTIDE SEQUENCE [LARGE SCALE GENOMIC DNA]</scope>
    <source>
        <strain evidence="6 7">JCM 12389</strain>
    </source>
</reference>
<keyword evidence="4" id="KW-0560">Oxidoreductase</keyword>
<dbReference type="PRINTS" id="PR00463">
    <property type="entry name" value="EP450I"/>
</dbReference>
<dbReference type="InterPro" id="IPR050705">
    <property type="entry name" value="Cytochrome_P450_3A"/>
</dbReference>
<evidence type="ECO:0000256" key="5">
    <source>
        <dbReference type="ARBA" id="ARBA00023004"/>
    </source>
</evidence>
<keyword evidence="3" id="KW-0479">Metal-binding</keyword>
<dbReference type="InterPro" id="IPR001128">
    <property type="entry name" value="Cyt_P450"/>
</dbReference>
<evidence type="ECO:0000256" key="2">
    <source>
        <dbReference type="ARBA" id="ARBA00022617"/>
    </source>
</evidence>
<keyword evidence="2" id="KW-0349">Heme</keyword>
<dbReference type="CDD" id="cd11067">
    <property type="entry name" value="CYP152"/>
    <property type="match status" value="1"/>
</dbReference>
<name>A0ABN1ALZ8_9BACI</name>
<keyword evidence="7" id="KW-1185">Reference proteome</keyword>